<dbReference type="PRINTS" id="PR00111">
    <property type="entry name" value="ABHYDROLASE"/>
</dbReference>
<dbReference type="Proteomes" id="UP000183407">
    <property type="component" value="Unassembled WGS sequence"/>
</dbReference>
<reference evidence="3" key="1">
    <citation type="submission" date="2016-10" db="EMBL/GenBank/DDBJ databases">
        <authorList>
            <person name="Varghese N."/>
        </authorList>
    </citation>
    <scope>NUCLEOTIDE SEQUENCE [LARGE SCALE GENOMIC DNA]</scope>
    <source>
        <strain evidence="3">DSM 44719</strain>
    </source>
</reference>
<dbReference type="InterPro" id="IPR000639">
    <property type="entry name" value="Epox_hydrolase-like"/>
</dbReference>
<evidence type="ECO:0000313" key="2">
    <source>
        <dbReference type="EMBL" id="SEB34132.1"/>
    </source>
</evidence>
<protein>
    <submittedName>
        <fullName evidence="2">Pimeloyl-ACP methyl ester carboxylesterase</fullName>
    </submittedName>
</protein>
<proteinExistence type="predicted"/>
<evidence type="ECO:0000313" key="3">
    <source>
        <dbReference type="Proteomes" id="UP000183407"/>
    </source>
</evidence>
<dbReference type="EMBL" id="FNTL01000002">
    <property type="protein sequence ID" value="SEB34132.1"/>
    <property type="molecule type" value="Genomic_DNA"/>
</dbReference>
<evidence type="ECO:0000259" key="1">
    <source>
        <dbReference type="Pfam" id="PF12697"/>
    </source>
</evidence>
<gene>
    <name evidence="2" type="ORF">SAMN04490220_0092</name>
</gene>
<dbReference type="Pfam" id="PF12697">
    <property type="entry name" value="Abhydrolase_6"/>
    <property type="match status" value="1"/>
</dbReference>
<sequence length="289" mass="30698">MIGAVNKNMLTTSLGAIEIAYYDVGPRDAEDVIVLLHDGAYGSSAKLAWEKVMPELAERFRVIAPDLVGYGSSSKATFFDRPPQAAHGDVIAAFLANVGIEAPRIHAVGSSFGGSAAVTAARLQVGRPWASAVSIGGSLGHGRNGDAFDELQRYDQSLEDARRITGLLVEDVDQWETHVKERHANGLLPGHWEALSAARVKAPQRDAAAGPPPLADRLASCHAPVLFVEGENDQLLVRGWTEELAAMVPNGRAVTVPGAHCPNIDRPEGVVEVVVNFVESVSSESQVLS</sequence>
<name>A0A1H4ILK3_RHOJO</name>
<dbReference type="Gene3D" id="3.40.50.1820">
    <property type="entry name" value="alpha/beta hydrolase"/>
    <property type="match status" value="1"/>
</dbReference>
<dbReference type="AlphaFoldDB" id="A0A1H4ILK3"/>
<dbReference type="PRINTS" id="PR00412">
    <property type="entry name" value="EPOXHYDRLASE"/>
</dbReference>
<dbReference type="InterPro" id="IPR029058">
    <property type="entry name" value="AB_hydrolase_fold"/>
</dbReference>
<dbReference type="SUPFAM" id="SSF53474">
    <property type="entry name" value="alpha/beta-Hydrolases"/>
    <property type="match status" value="1"/>
</dbReference>
<dbReference type="GO" id="GO:0003824">
    <property type="term" value="F:catalytic activity"/>
    <property type="evidence" value="ECO:0007669"/>
    <property type="project" value="InterPro"/>
</dbReference>
<organism evidence="2 3">
    <name type="scientific">Rhodococcus jostii</name>
    <dbReference type="NCBI Taxonomy" id="132919"/>
    <lineage>
        <taxon>Bacteria</taxon>
        <taxon>Bacillati</taxon>
        <taxon>Actinomycetota</taxon>
        <taxon>Actinomycetes</taxon>
        <taxon>Mycobacteriales</taxon>
        <taxon>Nocardiaceae</taxon>
        <taxon>Rhodococcus</taxon>
    </lineage>
</organism>
<dbReference type="PANTHER" id="PTHR46438">
    <property type="entry name" value="ALPHA/BETA-HYDROLASES SUPERFAMILY PROTEIN"/>
    <property type="match status" value="1"/>
</dbReference>
<feature type="domain" description="AB hydrolase-1" evidence="1">
    <location>
        <begin position="33"/>
        <end position="272"/>
    </location>
</feature>
<dbReference type="InterPro" id="IPR000073">
    <property type="entry name" value="AB_hydrolase_1"/>
</dbReference>
<accession>A0A1H4ILK3</accession>